<evidence type="ECO:0000313" key="2">
    <source>
        <dbReference type="EMBL" id="MFG1250809.1"/>
    </source>
</evidence>
<dbReference type="RefSeq" id="WP_280938294.1">
    <property type="nucleotide sequence ID" value="NZ_JAMJXC010000010.1"/>
</dbReference>
<feature type="signal peptide" evidence="1">
    <location>
        <begin position="1"/>
        <end position="30"/>
    </location>
</feature>
<evidence type="ECO:0000256" key="1">
    <source>
        <dbReference type="SAM" id="SignalP"/>
    </source>
</evidence>
<gene>
    <name evidence="2" type="ORF">V5F30_01245</name>
</gene>
<dbReference type="EMBL" id="JBAFUR010000001">
    <property type="protein sequence ID" value="MFG1250809.1"/>
    <property type="molecule type" value="Genomic_DNA"/>
</dbReference>
<keyword evidence="3" id="KW-1185">Reference proteome</keyword>
<keyword evidence="1" id="KW-0732">Signal</keyword>
<sequence length="44" mass="4376">MTKRIAVFAALVLGYVLTGMALNASQPADAASPVSPAAAQSEAD</sequence>
<proteinExistence type="predicted"/>
<accession>A0ABW6ZAK6</accession>
<feature type="chain" id="PRO_5045969953" evidence="1">
    <location>
        <begin position="31"/>
        <end position="44"/>
    </location>
</feature>
<evidence type="ECO:0000313" key="3">
    <source>
        <dbReference type="Proteomes" id="UP001604043"/>
    </source>
</evidence>
<comment type="caution">
    <text evidence="2">The sequence shown here is derived from an EMBL/GenBank/DDBJ whole genome shotgun (WGS) entry which is preliminary data.</text>
</comment>
<name>A0ABW6ZAK6_9HYPH</name>
<dbReference type="Proteomes" id="UP001604043">
    <property type="component" value="Unassembled WGS sequence"/>
</dbReference>
<reference evidence="2 3" key="1">
    <citation type="submission" date="2024-02" db="EMBL/GenBank/DDBJ databases">
        <title>Expansion and revision of Xanthobacter and proposal of Roseixanthobacter gen. nov.</title>
        <authorList>
            <person name="Soltysiak M.P.M."/>
            <person name="Jalihal A."/>
            <person name="Ory A."/>
            <person name="Chrisophersen C."/>
            <person name="Lee A.D."/>
            <person name="Boulton J."/>
            <person name="Springer M."/>
        </authorList>
    </citation>
    <scope>NUCLEOTIDE SEQUENCE [LARGE SCALE GENOMIC DNA]</scope>
    <source>
        <strain evidence="2 3">CB5</strain>
    </source>
</reference>
<organism evidence="2 3">
    <name type="scientific">Xanthobacter aminoxidans</name>
    <dbReference type="NCBI Taxonomy" id="186280"/>
    <lineage>
        <taxon>Bacteria</taxon>
        <taxon>Pseudomonadati</taxon>
        <taxon>Pseudomonadota</taxon>
        <taxon>Alphaproteobacteria</taxon>
        <taxon>Hyphomicrobiales</taxon>
        <taxon>Xanthobacteraceae</taxon>
        <taxon>Xanthobacter</taxon>
    </lineage>
</organism>
<protein>
    <submittedName>
        <fullName evidence="2">Uncharacterized protein</fullName>
    </submittedName>
</protein>